<comment type="caution">
    <text evidence="1">The sequence shown here is derived from an EMBL/GenBank/DDBJ whole genome shotgun (WGS) entry which is preliminary data.</text>
</comment>
<reference evidence="1" key="2">
    <citation type="submission" date="2022-01" db="EMBL/GenBank/DDBJ databases">
        <authorList>
            <person name="Yamashiro T."/>
            <person name="Shiraishi A."/>
            <person name="Satake H."/>
            <person name="Nakayama K."/>
        </authorList>
    </citation>
    <scope>NUCLEOTIDE SEQUENCE</scope>
</reference>
<gene>
    <name evidence="1" type="ORF">Tco_0749336</name>
</gene>
<evidence type="ECO:0000313" key="1">
    <source>
        <dbReference type="EMBL" id="GJS82795.1"/>
    </source>
</evidence>
<organism evidence="1 2">
    <name type="scientific">Tanacetum coccineum</name>
    <dbReference type="NCBI Taxonomy" id="301880"/>
    <lineage>
        <taxon>Eukaryota</taxon>
        <taxon>Viridiplantae</taxon>
        <taxon>Streptophyta</taxon>
        <taxon>Embryophyta</taxon>
        <taxon>Tracheophyta</taxon>
        <taxon>Spermatophyta</taxon>
        <taxon>Magnoliopsida</taxon>
        <taxon>eudicotyledons</taxon>
        <taxon>Gunneridae</taxon>
        <taxon>Pentapetalae</taxon>
        <taxon>asterids</taxon>
        <taxon>campanulids</taxon>
        <taxon>Asterales</taxon>
        <taxon>Asteraceae</taxon>
        <taxon>Asteroideae</taxon>
        <taxon>Anthemideae</taxon>
        <taxon>Anthemidinae</taxon>
        <taxon>Tanacetum</taxon>
    </lineage>
</organism>
<accession>A0ABQ4Z0Z3</accession>
<name>A0ABQ4Z0Z3_9ASTR</name>
<keyword evidence="2" id="KW-1185">Reference proteome</keyword>
<evidence type="ECO:0000313" key="2">
    <source>
        <dbReference type="Proteomes" id="UP001151760"/>
    </source>
</evidence>
<sequence length="394" mass="43323">MILSSLMKAQTLNLRRFIKHLPMGGRGAKEKNHVSNNVAAKDVVIPPVVDEPVLGGLMVERVTISANNNSMQDRNIDRSTATLIEGTITDSPSDPNKSVLSLSGLTSSNYARAMIEIRADIGLKYSIIVAMPKLIGEGFYMFNILDKCGESLKNPRQASRGVQVGLKVGFKPVKQVYRPVSHRNNASTSGEKKQVVISSKEVSMNTGNSNLAGKGPNSGMSSSNHRFFNLASTSTSTTPIVERINKLERQVIEGKLTLMDNDRNPLPKVVSTKNADSHSEVEEVGDEHVVFMALMTSNNVTFIASFILYGDDSGDGNNSLLEKWRETKWDDDYDPYDDDLYSPNIDKIDKIERQILDGKLMFMDDDGNPLAPTSNVDSESEVEVVFDETANLMA</sequence>
<reference evidence="1" key="1">
    <citation type="journal article" date="2022" name="Int. J. Mol. Sci.">
        <title>Draft Genome of Tanacetum Coccineum: Genomic Comparison of Closely Related Tanacetum-Family Plants.</title>
        <authorList>
            <person name="Yamashiro T."/>
            <person name="Shiraishi A."/>
            <person name="Nakayama K."/>
            <person name="Satake H."/>
        </authorList>
    </citation>
    <scope>NUCLEOTIDE SEQUENCE</scope>
</reference>
<protein>
    <submittedName>
        <fullName evidence="1">Uncharacterized protein</fullName>
    </submittedName>
</protein>
<dbReference type="Proteomes" id="UP001151760">
    <property type="component" value="Unassembled WGS sequence"/>
</dbReference>
<proteinExistence type="predicted"/>
<dbReference type="EMBL" id="BQNB010010852">
    <property type="protein sequence ID" value="GJS82795.1"/>
    <property type="molecule type" value="Genomic_DNA"/>
</dbReference>